<feature type="domain" description="Ionotropic glutamate receptor C-terminal" evidence="12">
    <location>
        <begin position="110"/>
        <end position="273"/>
    </location>
</feature>
<keyword evidence="6 11" id="KW-0472">Membrane</keyword>
<dbReference type="Proteomes" id="UP000554482">
    <property type="component" value="Unassembled WGS sequence"/>
</dbReference>
<dbReference type="InterPro" id="IPR001320">
    <property type="entry name" value="Iontro_rcpt_C"/>
</dbReference>
<evidence type="ECO:0000256" key="10">
    <source>
        <dbReference type="ARBA" id="ARBA00023303"/>
    </source>
</evidence>
<keyword evidence="10" id="KW-0407">Ion channel</keyword>
<keyword evidence="5" id="KW-0406">Ion transport</keyword>
<keyword evidence="9" id="KW-1071">Ligand-gated ion channel</keyword>
<comment type="caution">
    <text evidence="13">The sequence shown here is derived from an EMBL/GenBank/DDBJ whole genome shotgun (WGS) entry which is preliminary data.</text>
</comment>
<feature type="transmembrane region" description="Helical" evidence="11">
    <location>
        <begin position="292"/>
        <end position="312"/>
    </location>
</feature>
<evidence type="ECO:0000256" key="11">
    <source>
        <dbReference type="SAM" id="Phobius"/>
    </source>
</evidence>
<evidence type="ECO:0000313" key="14">
    <source>
        <dbReference type="Proteomes" id="UP000554482"/>
    </source>
</evidence>
<dbReference type="PANTHER" id="PTHR18966">
    <property type="entry name" value="IONOTROPIC GLUTAMATE RECEPTOR"/>
    <property type="match status" value="1"/>
</dbReference>
<dbReference type="SMART" id="SM00079">
    <property type="entry name" value="PBPe"/>
    <property type="match status" value="1"/>
</dbReference>
<gene>
    <name evidence="13" type="ORF">FRX31_008558</name>
</gene>
<protein>
    <submittedName>
        <fullName evidence="13">Glutamate receptor 2.2</fullName>
    </submittedName>
</protein>
<keyword evidence="8" id="KW-0325">Glycoprotein</keyword>
<feature type="transmembrane region" description="Helical" evidence="11">
    <location>
        <begin position="220"/>
        <end position="240"/>
    </location>
</feature>
<evidence type="ECO:0000256" key="6">
    <source>
        <dbReference type="ARBA" id="ARBA00023136"/>
    </source>
</evidence>
<keyword evidence="14" id="KW-1185">Reference proteome</keyword>
<keyword evidence="2" id="KW-0813">Transport</keyword>
<keyword evidence="4 11" id="KW-1133">Transmembrane helix</keyword>
<evidence type="ECO:0000313" key="13">
    <source>
        <dbReference type="EMBL" id="KAF5201854.1"/>
    </source>
</evidence>
<evidence type="ECO:0000256" key="8">
    <source>
        <dbReference type="ARBA" id="ARBA00023180"/>
    </source>
</evidence>
<organism evidence="13 14">
    <name type="scientific">Thalictrum thalictroides</name>
    <name type="common">Rue-anemone</name>
    <name type="synonym">Anemone thalictroides</name>
    <dbReference type="NCBI Taxonomy" id="46969"/>
    <lineage>
        <taxon>Eukaryota</taxon>
        <taxon>Viridiplantae</taxon>
        <taxon>Streptophyta</taxon>
        <taxon>Embryophyta</taxon>
        <taxon>Tracheophyta</taxon>
        <taxon>Spermatophyta</taxon>
        <taxon>Magnoliopsida</taxon>
        <taxon>Ranunculales</taxon>
        <taxon>Ranunculaceae</taxon>
        <taxon>Thalictroideae</taxon>
        <taxon>Thalictrum</taxon>
    </lineage>
</organism>
<dbReference type="GO" id="GO:0015276">
    <property type="term" value="F:ligand-gated monoatomic ion channel activity"/>
    <property type="evidence" value="ECO:0007669"/>
    <property type="project" value="InterPro"/>
</dbReference>
<keyword evidence="7 13" id="KW-0675">Receptor</keyword>
<evidence type="ECO:0000256" key="4">
    <source>
        <dbReference type="ARBA" id="ARBA00022989"/>
    </source>
</evidence>
<keyword evidence="3 11" id="KW-0812">Transmembrane</keyword>
<evidence type="ECO:0000256" key="2">
    <source>
        <dbReference type="ARBA" id="ARBA00022448"/>
    </source>
</evidence>
<proteinExistence type="predicted"/>
<dbReference type="Pfam" id="PF00497">
    <property type="entry name" value="SBP_bac_3"/>
    <property type="match status" value="1"/>
</dbReference>
<evidence type="ECO:0000256" key="1">
    <source>
        <dbReference type="ARBA" id="ARBA00004141"/>
    </source>
</evidence>
<dbReference type="FunFam" id="3.40.190.10:FF:000054">
    <property type="entry name" value="Glutamate receptor"/>
    <property type="match status" value="1"/>
</dbReference>
<dbReference type="SUPFAM" id="SSF53850">
    <property type="entry name" value="Periplasmic binding protein-like II"/>
    <property type="match status" value="1"/>
</dbReference>
<dbReference type="EMBL" id="JABWDY010008885">
    <property type="protein sequence ID" value="KAF5201854.1"/>
    <property type="molecule type" value="Genomic_DNA"/>
</dbReference>
<dbReference type="GO" id="GO:0016020">
    <property type="term" value="C:membrane"/>
    <property type="evidence" value="ECO:0007669"/>
    <property type="project" value="UniProtKB-SubCell"/>
</dbReference>
<evidence type="ECO:0000256" key="7">
    <source>
        <dbReference type="ARBA" id="ARBA00023170"/>
    </source>
</evidence>
<evidence type="ECO:0000256" key="5">
    <source>
        <dbReference type="ARBA" id="ARBA00023065"/>
    </source>
</evidence>
<evidence type="ECO:0000259" key="12">
    <source>
        <dbReference type="SMART" id="SM00079"/>
    </source>
</evidence>
<dbReference type="InterPro" id="IPR001638">
    <property type="entry name" value="Solute-binding_3/MltF_N"/>
</dbReference>
<dbReference type="Gene3D" id="3.40.190.10">
    <property type="entry name" value="Periplasmic binding protein-like II"/>
    <property type="match status" value="2"/>
</dbReference>
<reference evidence="13 14" key="1">
    <citation type="submission" date="2020-06" db="EMBL/GenBank/DDBJ databases">
        <title>Transcriptomic and genomic resources for Thalictrum thalictroides and T. hernandezii: Facilitating candidate gene discovery in an emerging model plant lineage.</title>
        <authorList>
            <person name="Arias T."/>
            <person name="Riano-Pachon D.M."/>
            <person name="Di Stilio V.S."/>
        </authorList>
    </citation>
    <scope>NUCLEOTIDE SEQUENCE [LARGE SCALE GENOMIC DNA]</scope>
    <source>
        <strain evidence="14">cv. WT478/WT964</strain>
        <tissue evidence="13">Leaves</tissue>
    </source>
</reference>
<evidence type="ECO:0000256" key="3">
    <source>
        <dbReference type="ARBA" id="ARBA00022692"/>
    </source>
</evidence>
<accession>A0A7J6WWP6</accession>
<dbReference type="InterPro" id="IPR015683">
    <property type="entry name" value="Ionotropic_Glu_rcpt"/>
</dbReference>
<feature type="transmembrane region" description="Helical" evidence="11">
    <location>
        <begin position="6"/>
        <end position="27"/>
    </location>
</feature>
<name>A0A7J6WWP6_THATH</name>
<evidence type="ECO:0000256" key="9">
    <source>
        <dbReference type="ARBA" id="ARBA00023286"/>
    </source>
</evidence>
<dbReference type="AlphaFoldDB" id="A0A7J6WWP6"/>
<dbReference type="OrthoDB" id="5984008at2759"/>
<sequence>MPLSTQAIVSLSTFLFFSFLTFPFNGATEATQDNSRIIGAIINVNSRTGREEKISMEIAIQTFNNATGNKHKLVLLVRDSGGDPQQASRAGGLERIPLGWVMPSDAKPMVIGVPGRTSFEKFVKVHDGQEPTGFCIDVFKNAVQLLNYDLPYIFKPFDGLYDDLVDQVYFKNFDAVVGDVTILANRSNYVEFTQPYAESGLTMVVPVKLEKKAWLFVKPFTTTTWLVVSIVFAYTMFVAFPKGSPIARDFSKAFLKLSEDGTLNKLDSYWFKPSSQCSDNNMNNQSLSLGNFWGLFLVTGLTSTIVLILYIVRLFRKFRRLSVPPMDTESGQEDSVWIGIKKLGAFFDNSSTDKDPVQTQARDVEMDGECLSEYNTPEHPQATPVAETEIPETRAWGLVNQTRVLRLFNSFPGSDNRVHNIY</sequence>
<comment type="subcellular location">
    <subcellularLocation>
        <location evidence="1">Membrane</location>
        <topology evidence="1">Multi-pass membrane protein</topology>
    </subcellularLocation>
</comment>